<dbReference type="GO" id="GO:0005886">
    <property type="term" value="C:plasma membrane"/>
    <property type="evidence" value="ECO:0007669"/>
    <property type="project" value="TreeGrafter"/>
</dbReference>
<dbReference type="SMART" id="SM00409">
    <property type="entry name" value="IG"/>
    <property type="match status" value="3"/>
</dbReference>
<evidence type="ECO:0000259" key="3">
    <source>
        <dbReference type="PROSITE" id="PS50835"/>
    </source>
</evidence>
<evidence type="ECO:0000256" key="1">
    <source>
        <dbReference type="ARBA" id="ARBA00022729"/>
    </source>
</evidence>
<dbReference type="PANTHER" id="PTHR45080">
    <property type="entry name" value="CONTACTIN 5"/>
    <property type="match status" value="1"/>
</dbReference>
<dbReference type="Pfam" id="PF07679">
    <property type="entry name" value="I-set"/>
    <property type="match status" value="2"/>
</dbReference>
<dbReference type="PANTHER" id="PTHR45080:SF8">
    <property type="entry name" value="IG-LIKE DOMAIN-CONTAINING PROTEIN"/>
    <property type="match status" value="1"/>
</dbReference>
<dbReference type="PROSITE" id="PS50835">
    <property type="entry name" value="IG_LIKE"/>
    <property type="match status" value="1"/>
</dbReference>
<dbReference type="GO" id="GO:0043025">
    <property type="term" value="C:neuronal cell body"/>
    <property type="evidence" value="ECO:0007669"/>
    <property type="project" value="TreeGrafter"/>
</dbReference>
<evidence type="ECO:0000313" key="4">
    <source>
        <dbReference type="EnsemblMetazoa" id="G9521.1:cds"/>
    </source>
</evidence>
<dbReference type="InterPro" id="IPR003599">
    <property type="entry name" value="Ig_sub"/>
</dbReference>
<dbReference type="GO" id="GO:0030424">
    <property type="term" value="C:axon"/>
    <property type="evidence" value="ECO:0007669"/>
    <property type="project" value="TreeGrafter"/>
</dbReference>
<organism evidence="4 5">
    <name type="scientific">Magallana gigas</name>
    <name type="common">Pacific oyster</name>
    <name type="synonym">Crassostrea gigas</name>
    <dbReference type="NCBI Taxonomy" id="29159"/>
    <lineage>
        <taxon>Eukaryota</taxon>
        <taxon>Metazoa</taxon>
        <taxon>Spiralia</taxon>
        <taxon>Lophotrochozoa</taxon>
        <taxon>Mollusca</taxon>
        <taxon>Bivalvia</taxon>
        <taxon>Autobranchia</taxon>
        <taxon>Pteriomorphia</taxon>
        <taxon>Ostreida</taxon>
        <taxon>Ostreoidea</taxon>
        <taxon>Ostreidae</taxon>
        <taxon>Magallana</taxon>
    </lineage>
</organism>
<dbReference type="InterPro" id="IPR050958">
    <property type="entry name" value="Cell_Adh-Cytoskel_Orgn"/>
</dbReference>
<dbReference type="InterPro" id="IPR007110">
    <property type="entry name" value="Ig-like_dom"/>
</dbReference>
<keyword evidence="1" id="KW-0732">Signal</keyword>
<keyword evidence="5" id="KW-1185">Reference proteome</keyword>
<protein>
    <recommendedName>
        <fullName evidence="3">Ig-like domain-containing protein</fullName>
    </recommendedName>
</protein>
<dbReference type="SUPFAM" id="SSF48726">
    <property type="entry name" value="Immunoglobulin"/>
    <property type="match status" value="3"/>
</dbReference>
<dbReference type="EnsemblMetazoa" id="G9521.1">
    <property type="protein sequence ID" value="G9521.1:cds"/>
    <property type="gene ID" value="G9521"/>
</dbReference>
<evidence type="ECO:0000313" key="5">
    <source>
        <dbReference type="Proteomes" id="UP000005408"/>
    </source>
</evidence>
<dbReference type="AlphaFoldDB" id="A0A8W8P2D4"/>
<evidence type="ECO:0000256" key="2">
    <source>
        <dbReference type="ARBA" id="ARBA00023157"/>
    </source>
</evidence>
<accession>A0A8W8P2D4</accession>
<reference evidence="4" key="1">
    <citation type="submission" date="2022-08" db="UniProtKB">
        <authorList>
            <consortium name="EnsemblMetazoa"/>
        </authorList>
    </citation>
    <scope>IDENTIFICATION</scope>
    <source>
        <strain evidence="4">05x7-T-G4-1.051#20</strain>
    </source>
</reference>
<feature type="domain" description="Ig-like" evidence="3">
    <location>
        <begin position="41"/>
        <end position="130"/>
    </location>
</feature>
<name>A0A8W8P2D4_MAGGI</name>
<keyword evidence="2" id="KW-1015">Disulfide bond</keyword>
<dbReference type="Gene3D" id="2.60.40.10">
    <property type="entry name" value="Immunoglobulins"/>
    <property type="match status" value="2"/>
</dbReference>
<sequence>ISSVCKEDAFEYQASLSRESNGNKYTVSSNIIRLSVLGDMPFLNDLKVTTEEESVTIHYNFRVLENSPQVQDMQWRKNDQTLNMKDVKFIGGGLNDSCLVISSPSGNDKGNYSCTVTNAVGSVTKDIDLEKEAAPSNSRKDCPCVDISIKPGPTVHFASNTKITAIVMSTPQPEKAQWQKSKDGNVFLALDVKRSKYFGSNSSPGCPCLVIPKTTFNDIGYYRLQISNKLGVNVSNIVYLKVTGSLPNITISHETDINNRTIKFNGGVFLTEDSPDIHDVFWSKNGEKIDIQGSGGRLSGGNINNPSLTIRGVSQEDVGKYHLTAVNAIGQNDSDVITIGDPCVNIVSERYEKEDTCNEYICFLVIITSVPSPCYAQWYVKSKGEEICLPLDVNAEEYQGSTNSLPRPKLVLIDKNYLKRNIYQIIVTNFVGSTVKDISEIPEQSKVPLLPSLDKSVVKNKMYIDQGRSLKFADLCYELANHFPPLKFQRLKFLLKFSGKVTDVVSLNATDSVWDCIRLLQQENLFTLNDVIFMQFLLNKTDCSVLNTKCIEYAREQTALCYFIEPPEHECSEAQFHIQGDLTNYTKLHINYIIETVATILHCDTYDIRVNGLKHSGSFLLILSIKKTCSWKLFDLKWQDCIKLLQLNIDYLIIDKVKVSVQKPQGRI</sequence>
<dbReference type="InterPro" id="IPR036179">
    <property type="entry name" value="Ig-like_dom_sf"/>
</dbReference>
<dbReference type="GO" id="GO:0008046">
    <property type="term" value="F:axon guidance receptor activity"/>
    <property type="evidence" value="ECO:0007669"/>
    <property type="project" value="TreeGrafter"/>
</dbReference>
<dbReference type="GO" id="GO:0007156">
    <property type="term" value="P:homophilic cell adhesion via plasma membrane adhesion molecules"/>
    <property type="evidence" value="ECO:0007669"/>
    <property type="project" value="TreeGrafter"/>
</dbReference>
<dbReference type="InterPro" id="IPR013098">
    <property type="entry name" value="Ig_I-set"/>
</dbReference>
<dbReference type="GO" id="GO:0050808">
    <property type="term" value="P:synapse organization"/>
    <property type="evidence" value="ECO:0007669"/>
    <property type="project" value="TreeGrafter"/>
</dbReference>
<dbReference type="InterPro" id="IPR013783">
    <property type="entry name" value="Ig-like_fold"/>
</dbReference>
<proteinExistence type="predicted"/>
<dbReference type="Proteomes" id="UP000005408">
    <property type="component" value="Unassembled WGS sequence"/>
</dbReference>